<dbReference type="InterPro" id="IPR036950">
    <property type="entry name" value="PBP_transglycosylase"/>
</dbReference>
<dbReference type="Pfam" id="PF00912">
    <property type="entry name" value="Transgly"/>
    <property type="match status" value="1"/>
</dbReference>
<dbReference type="Proteomes" id="UP000824469">
    <property type="component" value="Unassembled WGS sequence"/>
</dbReference>
<dbReference type="EC" id="2.4.99.28" evidence="7"/>
<sequence>MESTIAAYKSTLQCTSGAKKTVPKDALPAGFIAQQLKLSSANLVSGLRDKNNNHLHSRPFLYKIPELQIKNGSANVPKLPMSFMDSFKTTAKKFKISVEILAVAFCFGGFAGFIRTLLSVLPPDFRNRWHKLVHEKEQDNVSIGDESGAGTIIYDCHGTVIAKIVPPGSDVSGGKGRKGRRPLRASDVPSYMWQAVVASEDRRFFEHCGIDPKGLARATLSMTAGGGGSTITQQLVKNVFLTNERKWERKVIEMILALLVERQMSKWDILFSYLNKIYWGHGIYGIERASAFYFGKHPSVLTLGECAMLAGIIPAPELLSPYRDPSRGKKPQARALRRMVEAGFLHPEIAAAIVNESLFMGSDGQGASGPWRAPYFVSEVLYELAQKYGRDAILKDGLQVYTTLDLHRQEIAEKVIREEAAKYDQERIALAEKGLKKAHKKVEDLCKARQKEIDKAVARAVARGTMVAEAVAAASDKARLIVIQRYAAAERHLQGIVSSFEAELKEAAKSRLEGAAVAIEPLSGAVQILVGGRDFLESSFNRATLALRPPGSTFKPVVYLAALAEGMTRGYTLVDEPYTFGGFTPENYDKKFRGRVTLEEALVKSLNVPTVKLCAEIGVDKVCNMSRALGIETPLPYELRLSLGGCEVTPLQLATVYSTIAAGGFYHKPYLIRRVETGNGCVLEEVEQSNSQNKSVVDENAASEIRQLLQAAVERGTGRAARIGRPCAGKTGTSDGHRDVWFAGFTPELTCVVWFGYDDNATVGGLHPATGASHAAPVWKRLMKLIHKGLSVNKFHDMGSDKYGMRSLYFKRKSRRACRVGLK</sequence>
<comment type="caution">
    <text evidence="12">The sequence shown here is derived from an EMBL/GenBank/DDBJ whole genome shotgun (WGS) entry which is preliminary data.</text>
</comment>
<dbReference type="GO" id="GO:0006508">
    <property type="term" value="P:proteolysis"/>
    <property type="evidence" value="ECO:0007669"/>
    <property type="project" value="UniProtKB-KW"/>
</dbReference>
<protein>
    <recommendedName>
        <fullName evidence="7">peptidoglycan glycosyltransferase</fullName>
        <ecNumber evidence="7">2.4.99.28</ecNumber>
    </recommendedName>
</protein>
<evidence type="ECO:0000256" key="1">
    <source>
        <dbReference type="ARBA" id="ARBA00022645"/>
    </source>
</evidence>
<dbReference type="Gene3D" id="1.10.3810.10">
    <property type="entry name" value="Biosynthetic peptidoglycan transglycosylase-like"/>
    <property type="match status" value="1"/>
</dbReference>
<keyword evidence="6" id="KW-0511">Multifunctional enzyme</keyword>
<evidence type="ECO:0000256" key="4">
    <source>
        <dbReference type="ARBA" id="ARBA00022679"/>
    </source>
</evidence>
<keyword evidence="9" id="KW-1133">Transmembrane helix</keyword>
<dbReference type="NCBIfam" id="TIGR02074">
    <property type="entry name" value="PBP_1a_fam"/>
    <property type="match status" value="1"/>
</dbReference>
<dbReference type="SUPFAM" id="SSF53955">
    <property type="entry name" value="Lysozyme-like"/>
    <property type="match status" value="1"/>
</dbReference>
<evidence type="ECO:0000256" key="3">
    <source>
        <dbReference type="ARBA" id="ARBA00022676"/>
    </source>
</evidence>
<keyword evidence="9" id="KW-0812">Transmembrane</keyword>
<keyword evidence="4" id="KW-0808">Transferase</keyword>
<dbReference type="InterPro" id="IPR012338">
    <property type="entry name" value="Beta-lactam/transpept-like"/>
</dbReference>
<feature type="domain" description="Penicillin-binding protein transpeptidase" evidence="10">
    <location>
        <begin position="514"/>
        <end position="783"/>
    </location>
</feature>
<evidence type="ECO:0000256" key="5">
    <source>
        <dbReference type="ARBA" id="ARBA00022801"/>
    </source>
</evidence>
<gene>
    <name evidence="12" type="ORF">KI387_019819</name>
</gene>
<evidence type="ECO:0000313" key="12">
    <source>
        <dbReference type="EMBL" id="KAH9318050.1"/>
    </source>
</evidence>
<dbReference type="OMA" id="LAQMAMI"/>
<evidence type="ECO:0000256" key="6">
    <source>
        <dbReference type="ARBA" id="ARBA00023268"/>
    </source>
</evidence>
<dbReference type="GO" id="GO:0008658">
    <property type="term" value="F:penicillin binding"/>
    <property type="evidence" value="ECO:0007669"/>
    <property type="project" value="InterPro"/>
</dbReference>
<keyword evidence="13" id="KW-1185">Reference proteome</keyword>
<dbReference type="GO" id="GO:0004180">
    <property type="term" value="F:carboxypeptidase activity"/>
    <property type="evidence" value="ECO:0007669"/>
    <property type="project" value="UniProtKB-KW"/>
</dbReference>
<reference evidence="12 13" key="1">
    <citation type="journal article" date="2021" name="Nat. Plants">
        <title>The Taxus genome provides insights into paclitaxel biosynthesis.</title>
        <authorList>
            <person name="Xiong X."/>
            <person name="Gou J."/>
            <person name="Liao Q."/>
            <person name="Li Y."/>
            <person name="Zhou Q."/>
            <person name="Bi G."/>
            <person name="Li C."/>
            <person name="Du R."/>
            <person name="Wang X."/>
            <person name="Sun T."/>
            <person name="Guo L."/>
            <person name="Liang H."/>
            <person name="Lu P."/>
            <person name="Wu Y."/>
            <person name="Zhang Z."/>
            <person name="Ro D.K."/>
            <person name="Shang Y."/>
            <person name="Huang S."/>
            <person name="Yan J."/>
        </authorList>
    </citation>
    <scope>NUCLEOTIDE SEQUENCE [LARGE SCALE GENOMIC DNA]</scope>
    <source>
        <strain evidence="12">Ta-2019</strain>
    </source>
</reference>
<dbReference type="GO" id="GO:0008955">
    <property type="term" value="F:peptidoglycan glycosyltransferase activity"/>
    <property type="evidence" value="ECO:0007669"/>
    <property type="project" value="UniProtKB-EC"/>
</dbReference>
<dbReference type="Pfam" id="PF00905">
    <property type="entry name" value="Transpeptidase"/>
    <property type="match status" value="1"/>
</dbReference>
<evidence type="ECO:0000256" key="9">
    <source>
        <dbReference type="SAM" id="Phobius"/>
    </source>
</evidence>
<dbReference type="InterPro" id="IPR050396">
    <property type="entry name" value="Glycosyltr_51/Transpeptidase"/>
</dbReference>
<feature type="transmembrane region" description="Helical" evidence="9">
    <location>
        <begin position="96"/>
        <end position="118"/>
    </location>
</feature>
<keyword evidence="9" id="KW-0472">Membrane</keyword>
<dbReference type="PANTHER" id="PTHR32282">
    <property type="entry name" value="BINDING PROTEIN TRANSPEPTIDASE, PUTATIVE-RELATED"/>
    <property type="match status" value="1"/>
</dbReference>
<dbReference type="InterPro" id="IPR023346">
    <property type="entry name" value="Lysozyme-like_dom_sf"/>
</dbReference>
<evidence type="ECO:0000256" key="7">
    <source>
        <dbReference type="ARBA" id="ARBA00044770"/>
    </source>
</evidence>
<evidence type="ECO:0000259" key="10">
    <source>
        <dbReference type="Pfam" id="PF00905"/>
    </source>
</evidence>
<evidence type="ECO:0000259" key="11">
    <source>
        <dbReference type="Pfam" id="PF00912"/>
    </source>
</evidence>
<evidence type="ECO:0000256" key="8">
    <source>
        <dbReference type="ARBA" id="ARBA00049902"/>
    </source>
</evidence>
<dbReference type="PANTHER" id="PTHR32282:SF33">
    <property type="entry name" value="PEPTIDOGLYCAN GLYCOSYLTRANSFERASE"/>
    <property type="match status" value="1"/>
</dbReference>
<keyword evidence="5" id="KW-0378">Hydrolase</keyword>
<dbReference type="Gene3D" id="3.40.710.10">
    <property type="entry name" value="DD-peptidase/beta-lactamase superfamily"/>
    <property type="match status" value="2"/>
</dbReference>
<dbReference type="InterPro" id="IPR001460">
    <property type="entry name" value="PCN-bd_Tpept"/>
</dbReference>
<dbReference type="SUPFAM" id="SSF56601">
    <property type="entry name" value="beta-lactamase/transpeptidase-like"/>
    <property type="match status" value="1"/>
</dbReference>
<proteinExistence type="predicted"/>
<comment type="catalytic activity">
    <reaction evidence="8">
        <text>[GlcNAc-(1-&gt;4)-Mur2Ac(oyl-L-Ala-gamma-D-Glu-L-Lys-D-Ala-D-Ala)](n)-di-trans,octa-cis-undecaprenyl diphosphate + beta-D-GlcNAc-(1-&gt;4)-Mur2Ac(oyl-L-Ala-gamma-D-Glu-L-Lys-D-Ala-D-Ala)-di-trans,octa-cis-undecaprenyl diphosphate = [GlcNAc-(1-&gt;4)-Mur2Ac(oyl-L-Ala-gamma-D-Glu-L-Lys-D-Ala-D-Ala)](n+1)-di-trans,octa-cis-undecaprenyl diphosphate + di-trans,octa-cis-undecaprenyl diphosphate + H(+)</text>
        <dbReference type="Rhea" id="RHEA:23708"/>
        <dbReference type="Rhea" id="RHEA-COMP:9602"/>
        <dbReference type="Rhea" id="RHEA-COMP:9603"/>
        <dbReference type="ChEBI" id="CHEBI:15378"/>
        <dbReference type="ChEBI" id="CHEBI:58405"/>
        <dbReference type="ChEBI" id="CHEBI:60033"/>
        <dbReference type="ChEBI" id="CHEBI:78435"/>
        <dbReference type="EC" id="2.4.99.28"/>
    </reaction>
</comment>
<accession>A0AA38LDT1</accession>
<evidence type="ECO:0000256" key="2">
    <source>
        <dbReference type="ARBA" id="ARBA00022670"/>
    </source>
</evidence>
<name>A0AA38LDT1_TAXCH</name>
<keyword evidence="3" id="KW-0328">Glycosyltransferase</keyword>
<feature type="non-terminal residue" evidence="12">
    <location>
        <position position="823"/>
    </location>
</feature>
<organism evidence="12 13">
    <name type="scientific">Taxus chinensis</name>
    <name type="common">Chinese yew</name>
    <name type="synonym">Taxus wallichiana var. chinensis</name>
    <dbReference type="NCBI Taxonomy" id="29808"/>
    <lineage>
        <taxon>Eukaryota</taxon>
        <taxon>Viridiplantae</taxon>
        <taxon>Streptophyta</taxon>
        <taxon>Embryophyta</taxon>
        <taxon>Tracheophyta</taxon>
        <taxon>Spermatophyta</taxon>
        <taxon>Pinopsida</taxon>
        <taxon>Pinidae</taxon>
        <taxon>Conifers II</taxon>
        <taxon>Cupressales</taxon>
        <taxon>Taxaceae</taxon>
        <taxon>Taxus</taxon>
    </lineage>
</organism>
<feature type="domain" description="Glycosyl transferase family 51" evidence="11">
    <location>
        <begin position="178"/>
        <end position="339"/>
    </location>
</feature>
<evidence type="ECO:0000313" key="13">
    <source>
        <dbReference type="Proteomes" id="UP000824469"/>
    </source>
</evidence>
<dbReference type="InterPro" id="IPR001264">
    <property type="entry name" value="Glyco_trans_51"/>
</dbReference>
<keyword evidence="1" id="KW-0121">Carboxypeptidase</keyword>
<dbReference type="AlphaFoldDB" id="A0AA38LDT1"/>
<dbReference type="EMBL" id="JAHRHJ020000004">
    <property type="protein sequence ID" value="KAH9318050.1"/>
    <property type="molecule type" value="Genomic_DNA"/>
</dbReference>
<keyword evidence="2" id="KW-0645">Protease</keyword>